<feature type="compositionally biased region" description="Basic and acidic residues" evidence="3">
    <location>
        <begin position="223"/>
        <end position="233"/>
    </location>
</feature>
<proteinExistence type="predicted"/>
<gene>
    <name evidence="5" type="ORF">SAMN05421748_105184</name>
</gene>
<feature type="region of interest" description="Disordered" evidence="3">
    <location>
        <begin position="158"/>
        <end position="390"/>
    </location>
</feature>
<dbReference type="GO" id="GO:0003677">
    <property type="term" value="F:DNA binding"/>
    <property type="evidence" value="ECO:0007669"/>
    <property type="project" value="UniProtKB-UniRule"/>
</dbReference>
<dbReference type="InterPro" id="IPR016032">
    <property type="entry name" value="Sig_transdc_resp-reg_C-effctor"/>
</dbReference>
<feature type="compositionally biased region" description="Basic and acidic residues" evidence="3">
    <location>
        <begin position="332"/>
        <end position="367"/>
    </location>
</feature>
<dbReference type="AlphaFoldDB" id="A0A285HQZ9"/>
<evidence type="ECO:0000256" key="2">
    <source>
        <dbReference type="PROSITE-ProRule" id="PRU01091"/>
    </source>
</evidence>
<feature type="DNA-binding region" description="OmpR/PhoB-type" evidence="2">
    <location>
        <begin position="13"/>
        <end position="111"/>
    </location>
</feature>
<sequence>MGRMRLPPSAADQETDKVHAMGVRFEILGPVRAYRDAAPVDLGPPKQHALLALLLLHDGHPVTVPQIITALWSGDPPPNAVGAVYRFIGGLRRALGPSLIALTDAGYVLRPDENALDVATFRAAAASGDVSRASALWQGDPLSGLTGPVFESARSRLNAERARLSQPAPSDTIPAPAPTSFSTPSPAPAAFSAPASSSASTWSSAASPASFARAEPANPTRAEPARARVEPTRVDPSSAGPARVDPSSAGPPSVGASSGGLPRVDLSSFDPAHPGPAPIDRTRTEPAPPDPTRVEFGRAESAQGKPAPLDSTRVESGRAESAHGKPAPLDPTRVESARADSGRADSGRADSGRAEAARGRPDGESKPAESPYSEPVDPWDGHDLFPPSII</sequence>
<dbReference type="SUPFAM" id="SSF46894">
    <property type="entry name" value="C-terminal effector domain of the bipartite response regulators"/>
    <property type="match status" value="1"/>
</dbReference>
<dbReference type="Gene3D" id="1.25.40.10">
    <property type="entry name" value="Tetratricopeptide repeat domain"/>
    <property type="match status" value="1"/>
</dbReference>
<dbReference type="InterPro" id="IPR051677">
    <property type="entry name" value="AfsR-DnrI-RedD_regulator"/>
</dbReference>
<organism evidence="5 6">
    <name type="scientific">Paractinoplanes atraurantiacus</name>
    <dbReference type="NCBI Taxonomy" id="1036182"/>
    <lineage>
        <taxon>Bacteria</taxon>
        <taxon>Bacillati</taxon>
        <taxon>Actinomycetota</taxon>
        <taxon>Actinomycetes</taxon>
        <taxon>Micromonosporales</taxon>
        <taxon>Micromonosporaceae</taxon>
        <taxon>Paractinoplanes</taxon>
    </lineage>
</organism>
<feature type="compositionally biased region" description="Low complexity" evidence="3">
    <location>
        <begin position="246"/>
        <end position="262"/>
    </location>
</feature>
<dbReference type="OrthoDB" id="4054020at2"/>
<keyword evidence="6" id="KW-1185">Reference proteome</keyword>
<dbReference type="PANTHER" id="PTHR35807:SF1">
    <property type="entry name" value="TRANSCRIPTIONAL REGULATOR REDD"/>
    <property type="match status" value="1"/>
</dbReference>
<dbReference type="PANTHER" id="PTHR35807">
    <property type="entry name" value="TRANSCRIPTIONAL REGULATOR REDD-RELATED"/>
    <property type="match status" value="1"/>
</dbReference>
<accession>A0A285HQZ9</accession>
<dbReference type="InterPro" id="IPR011990">
    <property type="entry name" value="TPR-like_helical_dom_sf"/>
</dbReference>
<dbReference type="InterPro" id="IPR001867">
    <property type="entry name" value="OmpR/PhoB-type_DNA-bd"/>
</dbReference>
<protein>
    <submittedName>
        <fullName evidence="5">Transcriptional regulatory protein, C terminal</fullName>
    </submittedName>
</protein>
<dbReference type="GO" id="GO:0000160">
    <property type="term" value="P:phosphorelay signal transduction system"/>
    <property type="evidence" value="ECO:0007669"/>
    <property type="project" value="InterPro"/>
</dbReference>
<dbReference type="SMART" id="SM00862">
    <property type="entry name" value="Trans_reg_C"/>
    <property type="match status" value="1"/>
</dbReference>
<dbReference type="Gene3D" id="1.10.10.10">
    <property type="entry name" value="Winged helix-like DNA-binding domain superfamily/Winged helix DNA-binding domain"/>
    <property type="match status" value="1"/>
</dbReference>
<feature type="compositionally biased region" description="Basic and acidic residues" evidence="3">
    <location>
        <begin position="312"/>
        <end position="323"/>
    </location>
</feature>
<evidence type="ECO:0000313" key="5">
    <source>
        <dbReference type="EMBL" id="SNY38142.1"/>
    </source>
</evidence>
<feature type="domain" description="OmpR/PhoB-type" evidence="4">
    <location>
        <begin position="13"/>
        <end position="111"/>
    </location>
</feature>
<dbReference type="GO" id="GO:0006355">
    <property type="term" value="P:regulation of DNA-templated transcription"/>
    <property type="evidence" value="ECO:0007669"/>
    <property type="project" value="InterPro"/>
</dbReference>
<evidence type="ECO:0000256" key="3">
    <source>
        <dbReference type="SAM" id="MobiDB-lite"/>
    </source>
</evidence>
<dbReference type="PROSITE" id="PS51755">
    <property type="entry name" value="OMPR_PHOB"/>
    <property type="match status" value="1"/>
</dbReference>
<evidence type="ECO:0000256" key="1">
    <source>
        <dbReference type="ARBA" id="ARBA00023125"/>
    </source>
</evidence>
<dbReference type="EMBL" id="OBDY01000005">
    <property type="protein sequence ID" value="SNY38142.1"/>
    <property type="molecule type" value="Genomic_DNA"/>
</dbReference>
<feature type="compositionally biased region" description="Low complexity" evidence="3">
    <location>
        <begin position="178"/>
        <end position="212"/>
    </location>
</feature>
<keyword evidence="1 2" id="KW-0238">DNA-binding</keyword>
<name>A0A285HQZ9_9ACTN</name>
<evidence type="ECO:0000313" key="6">
    <source>
        <dbReference type="Proteomes" id="UP000219612"/>
    </source>
</evidence>
<dbReference type="Proteomes" id="UP000219612">
    <property type="component" value="Unassembled WGS sequence"/>
</dbReference>
<dbReference type="InterPro" id="IPR036388">
    <property type="entry name" value="WH-like_DNA-bd_sf"/>
</dbReference>
<evidence type="ECO:0000259" key="4">
    <source>
        <dbReference type="PROSITE" id="PS51755"/>
    </source>
</evidence>
<reference evidence="5 6" key="1">
    <citation type="submission" date="2017-09" db="EMBL/GenBank/DDBJ databases">
        <authorList>
            <person name="Ehlers B."/>
            <person name="Leendertz F.H."/>
        </authorList>
    </citation>
    <scope>NUCLEOTIDE SEQUENCE [LARGE SCALE GENOMIC DNA]</scope>
    <source>
        <strain evidence="5 6">CGMCC 4.6857</strain>
    </source>
</reference>